<gene>
    <name evidence="3" type="ORF">O4213_08900</name>
</gene>
<sequence>MRQYLPSIGSAILGLLGVTLGLLPIVDAWPRWLLLAIGVIALLAAAIQITKQQAPRKQSRTRLRQSQTGGKNSKFVQGGGDIHIEGGIGDKK</sequence>
<feature type="compositionally biased region" description="Basic and acidic residues" evidence="1">
    <location>
        <begin position="82"/>
        <end position="92"/>
    </location>
</feature>
<feature type="transmembrane region" description="Helical" evidence="2">
    <location>
        <begin position="7"/>
        <end position="26"/>
    </location>
</feature>
<dbReference type="EMBL" id="JAPWIE010000002">
    <property type="protein sequence ID" value="MCZ4550100.1"/>
    <property type="molecule type" value="Genomic_DNA"/>
</dbReference>
<proteinExistence type="predicted"/>
<keyword evidence="2" id="KW-1133">Transmembrane helix</keyword>
<dbReference type="Proteomes" id="UP001067235">
    <property type="component" value="Unassembled WGS sequence"/>
</dbReference>
<dbReference type="RefSeq" id="WP_301570642.1">
    <property type="nucleotide sequence ID" value="NZ_JAPWIE010000002.1"/>
</dbReference>
<protein>
    <submittedName>
        <fullName evidence="3">Uncharacterized protein</fullName>
    </submittedName>
</protein>
<keyword evidence="4" id="KW-1185">Reference proteome</keyword>
<evidence type="ECO:0000256" key="1">
    <source>
        <dbReference type="SAM" id="MobiDB-lite"/>
    </source>
</evidence>
<accession>A0ABT4MSX9</accession>
<keyword evidence="2" id="KW-0812">Transmembrane</keyword>
<evidence type="ECO:0000313" key="4">
    <source>
        <dbReference type="Proteomes" id="UP001067235"/>
    </source>
</evidence>
<name>A0ABT4MSX9_GORRU</name>
<organism evidence="3 4">
    <name type="scientific">Gordonia rubripertincta</name>
    <name type="common">Rhodococcus corallinus</name>
    <dbReference type="NCBI Taxonomy" id="36822"/>
    <lineage>
        <taxon>Bacteria</taxon>
        <taxon>Bacillati</taxon>
        <taxon>Actinomycetota</taxon>
        <taxon>Actinomycetes</taxon>
        <taxon>Mycobacteriales</taxon>
        <taxon>Gordoniaceae</taxon>
        <taxon>Gordonia</taxon>
    </lineage>
</organism>
<evidence type="ECO:0000313" key="3">
    <source>
        <dbReference type="EMBL" id="MCZ4550100.1"/>
    </source>
</evidence>
<keyword evidence="2" id="KW-0472">Membrane</keyword>
<reference evidence="3" key="1">
    <citation type="submission" date="2022-12" db="EMBL/GenBank/DDBJ databases">
        <authorList>
            <person name="Krivoruchko A.V."/>
            <person name="Elkin A."/>
        </authorList>
    </citation>
    <scope>NUCLEOTIDE SEQUENCE</scope>
    <source>
        <strain evidence="3">IEGM 1388</strain>
    </source>
</reference>
<comment type="caution">
    <text evidence="3">The sequence shown here is derived from an EMBL/GenBank/DDBJ whole genome shotgun (WGS) entry which is preliminary data.</text>
</comment>
<feature type="region of interest" description="Disordered" evidence="1">
    <location>
        <begin position="55"/>
        <end position="92"/>
    </location>
</feature>
<feature type="compositionally biased region" description="Polar residues" evidence="1">
    <location>
        <begin position="64"/>
        <end position="75"/>
    </location>
</feature>
<evidence type="ECO:0000256" key="2">
    <source>
        <dbReference type="SAM" id="Phobius"/>
    </source>
</evidence>
<feature type="transmembrane region" description="Helical" evidence="2">
    <location>
        <begin position="32"/>
        <end position="50"/>
    </location>
</feature>